<dbReference type="EMBL" id="SNRW01017145">
    <property type="protein sequence ID" value="KAA6368643.1"/>
    <property type="molecule type" value="Genomic_DNA"/>
</dbReference>
<proteinExistence type="predicted"/>
<sequence>MQLNHFVVFVIDNSQKYEYNPNARLDQRSMDLGSRRPVITEEQQRNEIMNDGSQKQKKNQQLNQSFPIESQEDLTQNAVFERDAPETTIAQERLEELRQQKLQSDLIASENLNTVYDISALDWGRPPVNEIYGRSPFVTHKTVYKYDQFGNPQAYIKTDNQTAGKIGVKDKDKGKMKKNYVPTSQLIAISSVQENLVKKFRKTNKKQKKK</sequence>
<protein>
    <submittedName>
        <fullName evidence="2">Uncharacterized protein</fullName>
    </submittedName>
</protein>
<feature type="region of interest" description="Disordered" evidence="1">
    <location>
        <begin position="41"/>
        <end position="62"/>
    </location>
</feature>
<accession>A0A5J4UEU3</accession>
<gene>
    <name evidence="2" type="ORF">EZS28_035831</name>
</gene>
<organism evidence="2 3">
    <name type="scientific">Streblomastix strix</name>
    <dbReference type="NCBI Taxonomy" id="222440"/>
    <lineage>
        <taxon>Eukaryota</taxon>
        <taxon>Metamonada</taxon>
        <taxon>Preaxostyla</taxon>
        <taxon>Oxymonadida</taxon>
        <taxon>Streblomastigidae</taxon>
        <taxon>Streblomastix</taxon>
    </lineage>
</organism>
<comment type="caution">
    <text evidence="2">The sequence shown here is derived from an EMBL/GenBank/DDBJ whole genome shotgun (WGS) entry which is preliminary data.</text>
</comment>
<dbReference type="Proteomes" id="UP000324800">
    <property type="component" value="Unassembled WGS sequence"/>
</dbReference>
<reference evidence="2 3" key="1">
    <citation type="submission" date="2019-03" db="EMBL/GenBank/DDBJ databases">
        <title>Single cell metagenomics reveals metabolic interactions within the superorganism composed of flagellate Streblomastix strix and complex community of Bacteroidetes bacteria on its surface.</title>
        <authorList>
            <person name="Treitli S.C."/>
            <person name="Kolisko M."/>
            <person name="Husnik F."/>
            <person name="Keeling P."/>
            <person name="Hampl V."/>
        </authorList>
    </citation>
    <scope>NUCLEOTIDE SEQUENCE [LARGE SCALE GENOMIC DNA]</scope>
    <source>
        <strain evidence="2">ST1C</strain>
    </source>
</reference>
<dbReference type="AlphaFoldDB" id="A0A5J4UEU3"/>
<evidence type="ECO:0000313" key="3">
    <source>
        <dbReference type="Proteomes" id="UP000324800"/>
    </source>
</evidence>
<evidence type="ECO:0000313" key="2">
    <source>
        <dbReference type="EMBL" id="KAA6368643.1"/>
    </source>
</evidence>
<name>A0A5J4UEU3_9EUKA</name>
<evidence type="ECO:0000256" key="1">
    <source>
        <dbReference type="SAM" id="MobiDB-lite"/>
    </source>
</evidence>